<dbReference type="InterPro" id="IPR023954">
    <property type="entry name" value="C4_dicarb_transport"/>
</dbReference>
<dbReference type="InterPro" id="IPR036458">
    <property type="entry name" value="Na:dicarbo_symporter_sf"/>
</dbReference>
<feature type="transmembrane region" description="Helical" evidence="9">
    <location>
        <begin position="428"/>
        <end position="455"/>
    </location>
</feature>
<evidence type="ECO:0000256" key="2">
    <source>
        <dbReference type="ARBA" id="ARBA00006148"/>
    </source>
</evidence>
<comment type="caution">
    <text evidence="11">The sequence shown here is derived from an EMBL/GenBank/DDBJ whole genome shotgun (WGS) entry which is preliminary data.</text>
</comment>
<dbReference type="OrthoDB" id="5877963at2759"/>
<keyword evidence="3 9" id="KW-0813">Transport</keyword>
<keyword evidence="4" id="KW-1003">Cell membrane</keyword>
<dbReference type="GO" id="GO:0005886">
    <property type="term" value="C:plasma membrane"/>
    <property type="evidence" value="ECO:0007669"/>
    <property type="project" value="UniProtKB-SubCell"/>
</dbReference>
<evidence type="ECO:0000256" key="4">
    <source>
        <dbReference type="ARBA" id="ARBA00022475"/>
    </source>
</evidence>
<comment type="subcellular location">
    <subcellularLocation>
        <location evidence="1">Cell membrane</location>
        <topology evidence="1">Multi-pass membrane protein</topology>
    </subcellularLocation>
    <subcellularLocation>
        <location evidence="9">Membrane</location>
        <topology evidence="9">Multi-pass membrane protein</topology>
    </subcellularLocation>
</comment>
<evidence type="ECO:0000256" key="10">
    <source>
        <dbReference type="SAM" id="MobiDB-lite"/>
    </source>
</evidence>
<dbReference type="PROSITE" id="PS00713">
    <property type="entry name" value="NA_DICARBOXYL_SYMP_1"/>
    <property type="match status" value="1"/>
</dbReference>
<dbReference type="GO" id="GO:0070778">
    <property type="term" value="P:L-aspartate transmembrane transport"/>
    <property type="evidence" value="ECO:0007669"/>
    <property type="project" value="TreeGrafter"/>
</dbReference>
<reference evidence="11 12" key="1">
    <citation type="journal article" date="2017" name="Curr. Biol.">
        <title>Genome architecture and evolution of a unichromosomal asexual nematode.</title>
        <authorList>
            <person name="Fradin H."/>
            <person name="Zegar C."/>
            <person name="Gutwein M."/>
            <person name="Lucas J."/>
            <person name="Kovtun M."/>
            <person name="Corcoran D."/>
            <person name="Baugh L.R."/>
            <person name="Kiontke K."/>
            <person name="Gunsalus K."/>
            <person name="Fitch D.H."/>
            <person name="Piano F."/>
        </authorList>
    </citation>
    <scope>NUCLEOTIDE SEQUENCE [LARGE SCALE GENOMIC DNA]</scope>
    <source>
        <strain evidence="11">PF1309</strain>
    </source>
</reference>
<dbReference type="NCBIfam" id="NF009587">
    <property type="entry name" value="PRK13027.1"/>
    <property type="match status" value="1"/>
</dbReference>
<keyword evidence="6 9" id="KW-0769">Symport</keyword>
<feature type="transmembrane region" description="Helical" evidence="9">
    <location>
        <begin position="553"/>
        <end position="577"/>
    </location>
</feature>
<dbReference type="STRING" id="2018661.A0A2A2KGH7"/>
<dbReference type="GO" id="GO:0015141">
    <property type="term" value="F:succinate transmembrane transporter activity"/>
    <property type="evidence" value="ECO:0007669"/>
    <property type="project" value="TreeGrafter"/>
</dbReference>
<proteinExistence type="inferred from homology"/>
<feature type="region of interest" description="Disordered" evidence="10">
    <location>
        <begin position="137"/>
        <end position="183"/>
    </location>
</feature>
<dbReference type="Gene3D" id="1.10.3860.10">
    <property type="entry name" value="Sodium:dicarboxylate symporter"/>
    <property type="match status" value="1"/>
</dbReference>
<dbReference type="PRINTS" id="PR00173">
    <property type="entry name" value="EDTRNSPORT"/>
</dbReference>
<feature type="transmembrane region" description="Helical" evidence="9">
    <location>
        <begin position="352"/>
        <end position="371"/>
    </location>
</feature>
<protein>
    <recommendedName>
        <fullName evidence="9">Amino acid transporter</fullName>
    </recommendedName>
</protein>
<dbReference type="PANTHER" id="PTHR42865">
    <property type="entry name" value="PROTON/GLUTAMATE-ASPARTATE SYMPORTER"/>
    <property type="match status" value="1"/>
</dbReference>
<dbReference type="EMBL" id="LIAE01008653">
    <property type="protein sequence ID" value="PAV73126.1"/>
    <property type="molecule type" value="Genomic_DNA"/>
</dbReference>
<feature type="transmembrane region" description="Helical" evidence="9">
    <location>
        <begin position="279"/>
        <end position="301"/>
    </location>
</feature>
<keyword evidence="8 9" id="KW-0472">Membrane</keyword>
<evidence type="ECO:0000256" key="6">
    <source>
        <dbReference type="ARBA" id="ARBA00022847"/>
    </source>
</evidence>
<dbReference type="NCBIfam" id="NF002461">
    <property type="entry name" value="PRK01663.1"/>
    <property type="match status" value="1"/>
</dbReference>
<evidence type="ECO:0000256" key="5">
    <source>
        <dbReference type="ARBA" id="ARBA00022692"/>
    </source>
</evidence>
<feature type="transmembrane region" description="Helical" evidence="9">
    <location>
        <begin position="383"/>
        <end position="408"/>
    </location>
</feature>
<keyword evidence="7 9" id="KW-1133">Transmembrane helix</keyword>
<comment type="similarity">
    <text evidence="2 9">Belongs to the dicarboxylate/amino acid:cation symporter (DAACS) (TC 2.A.23) family.</text>
</comment>
<name>A0A2A2KGH7_9BILA</name>
<dbReference type="SUPFAM" id="SSF118215">
    <property type="entry name" value="Proton glutamate symport protein"/>
    <property type="match status" value="1"/>
</dbReference>
<evidence type="ECO:0000313" key="12">
    <source>
        <dbReference type="Proteomes" id="UP000218231"/>
    </source>
</evidence>
<evidence type="ECO:0000256" key="9">
    <source>
        <dbReference type="RuleBase" id="RU361216"/>
    </source>
</evidence>
<dbReference type="HAMAP" id="MF_01300">
    <property type="entry name" value="C4_dicarb_transport"/>
    <property type="match status" value="1"/>
</dbReference>
<dbReference type="GO" id="GO:0015138">
    <property type="term" value="F:fumarate transmembrane transporter activity"/>
    <property type="evidence" value="ECO:0007669"/>
    <property type="project" value="TreeGrafter"/>
</dbReference>
<feature type="transmembrane region" description="Helical" evidence="9">
    <location>
        <begin position="249"/>
        <end position="267"/>
    </location>
</feature>
<dbReference type="GO" id="GO:0015366">
    <property type="term" value="F:malate:proton symporter activity"/>
    <property type="evidence" value="ECO:0007669"/>
    <property type="project" value="TreeGrafter"/>
</dbReference>
<dbReference type="PANTHER" id="PTHR42865:SF1">
    <property type="entry name" value="AEROBIC C4-DICARBOXYLATE TRANSPORT PROTEIN"/>
    <property type="match status" value="1"/>
</dbReference>
<keyword evidence="12" id="KW-1185">Reference proteome</keyword>
<dbReference type="Proteomes" id="UP000218231">
    <property type="component" value="Unassembled WGS sequence"/>
</dbReference>
<accession>A0A2A2KGH7</accession>
<sequence length="634" mass="66798">MADGAERELLRLTGPRGLSIIAAEAIIVADETVGHAPVARRQRVAVAVDHIDHRRAGARGQPLQLPVQCRRHPGHAGQRAHDVAIVRQRFGQQAKPGDLAGQQRLAQADVGGQRGLEPRACIAFGDHADRQCRQHAGCQRGEHPSDPAHDSRIPHAGIVRRPRGASGNTRPNHTATHAGHSRGAASMTIYPATSGTPHAVPPAARPWYAHLYVQVLAAIVAGVLLGHFAPTTGEALKPLGDAFIKLVKMVIAPVIFLTIVTGIAGMRDLASVGRVAGKAFIYFLFFSTLALIIGMVVANVVRPGAGLNIDPATLDTSKIADFAEKAHETTLVGFLMSIIPDTFLSSMTEGNILQVLLVSILFGVALALVGDRGARVLDLLEDVSIAFFKLVGIVMKVAPIGAFGAMAFTVGKYGIVALKGLAWLVGSFYFTSFLFVIVVLGIVAKLAGFSIFTLIRYLKAELLLVLGTSSSESALPALIEKMERAGCPKSIVGLVVPTGYSFNLDGTNIYMTLAALFIAQACNVDLTIGQQLLLLGVAMFSSKGAAGVTGAGFITLAATLSIVPSVPVAGMALILGIDRFMSECRSLTNFIGNAVATVVVARWEGKFDQQQFDLAVAGRLPRVEDLPAGAVAAE</sequence>
<evidence type="ECO:0000313" key="11">
    <source>
        <dbReference type="EMBL" id="PAV73126.1"/>
    </source>
</evidence>
<feature type="transmembrane region" description="Helical" evidence="9">
    <location>
        <begin position="211"/>
        <end position="229"/>
    </location>
</feature>
<keyword evidence="5 9" id="KW-0812">Transmembrane</keyword>
<dbReference type="FunFam" id="1.10.3860.10:FF:000001">
    <property type="entry name" value="C4-dicarboxylate transport protein"/>
    <property type="match status" value="1"/>
</dbReference>
<evidence type="ECO:0000256" key="8">
    <source>
        <dbReference type="ARBA" id="ARBA00023136"/>
    </source>
</evidence>
<dbReference type="Pfam" id="PF00375">
    <property type="entry name" value="SDF"/>
    <property type="match status" value="1"/>
</dbReference>
<feature type="transmembrane region" description="Helical" evidence="9">
    <location>
        <begin position="509"/>
        <end position="533"/>
    </location>
</feature>
<feature type="compositionally biased region" description="Polar residues" evidence="10">
    <location>
        <begin position="166"/>
        <end position="175"/>
    </location>
</feature>
<feature type="compositionally biased region" description="Basic and acidic residues" evidence="10">
    <location>
        <begin position="140"/>
        <end position="153"/>
    </location>
</feature>
<dbReference type="InterPro" id="IPR001991">
    <property type="entry name" value="Na-dicarboxylate_symporter"/>
</dbReference>
<evidence type="ECO:0000256" key="3">
    <source>
        <dbReference type="ARBA" id="ARBA00022448"/>
    </source>
</evidence>
<organism evidence="11 12">
    <name type="scientific">Diploscapter pachys</name>
    <dbReference type="NCBI Taxonomy" id="2018661"/>
    <lineage>
        <taxon>Eukaryota</taxon>
        <taxon>Metazoa</taxon>
        <taxon>Ecdysozoa</taxon>
        <taxon>Nematoda</taxon>
        <taxon>Chromadorea</taxon>
        <taxon>Rhabditida</taxon>
        <taxon>Rhabditina</taxon>
        <taxon>Rhabditomorpha</taxon>
        <taxon>Rhabditoidea</taxon>
        <taxon>Rhabditidae</taxon>
        <taxon>Diploscapter</taxon>
    </lineage>
</organism>
<evidence type="ECO:0000256" key="7">
    <source>
        <dbReference type="ARBA" id="ARBA00022989"/>
    </source>
</evidence>
<evidence type="ECO:0000256" key="1">
    <source>
        <dbReference type="ARBA" id="ARBA00004651"/>
    </source>
</evidence>
<dbReference type="AlphaFoldDB" id="A0A2A2KGH7"/>
<dbReference type="InterPro" id="IPR018107">
    <property type="entry name" value="Na-dicarboxylate_symporter_CS"/>
</dbReference>
<dbReference type="PROSITE" id="PS00714">
    <property type="entry name" value="NA_DICARBOXYL_SYMP_2"/>
    <property type="match status" value="1"/>
</dbReference>
<gene>
    <name evidence="11" type="ORF">WR25_01340</name>
</gene>